<gene>
    <name evidence="2" type="ORF">IMZ16_03485</name>
    <name evidence="3" type="ORF">SAMN05443429_11136</name>
</gene>
<dbReference type="OrthoDB" id="1450592at2"/>
<feature type="chain" id="PRO_5036023320" evidence="1">
    <location>
        <begin position="20"/>
        <end position="151"/>
    </location>
</feature>
<dbReference type="EMBL" id="FQYI01000011">
    <property type="protein sequence ID" value="SHJ17533.1"/>
    <property type="molecule type" value="Genomic_DNA"/>
</dbReference>
<dbReference type="PROSITE" id="PS51257">
    <property type="entry name" value="PROKAR_LIPOPROTEIN"/>
    <property type="match status" value="1"/>
</dbReference>
<protein>
    <submittedName>
        <fullName evidence="3">Uncharacterized protein</fullName>
    </submittedName>
</protein>
<evidence type="ECO:0000313" key="3">
    <source>
        <dbReference type="EMBL" id="SHJ17533.1"/>
    </source>
</evidence>
<dbReference type="Proteomes" id="UP000184335">
    <property type="component" value="Unassembled WGS sequence"/>
</dbReference>
<dbReference type="RefSeq" id="WP_159430244.1">
    <property type="nucleotide sequence ID" value="NZ_CP063145.1"/>
</dbReference>
<feature type="signal peptide" evidence="1">
    <location>
        <begin position="1"/>
        <end position="19"/>
    </location>
</feature>
<reference evidence="2 5" key="2">
    <citation type="submission" date="2020-10" db="EMBL/GenBank/DDBJ databases">
        <title>Complete genome of Cruoricapor ignavus strain M1214 isolated from the blood culture of a febrile patient.</title>
        <authorList>
            <person name="Guglielmino C.J.D."/>
        </authorList>
    </citation>
    <scope>NUCLEOTIDE SEQUENCE [LARGE SCALE GENOMIC DNA]</scope>
    <source>
        <strain evidence="2 5">M1214</strain>
    </source>
</reference>
<evidence type="ECO:0000313" key="4">
    <source>
        <dbReference type="Proteomes" id="UP000184335"/>
    </source>
</evidence>
<dbReference type="AlphaFoldDB" id="A0A1M6H5T1"/>
<sequence length="151" mass="16956">MMKRLLMLAAAGLFGISCSSEKVSLSPIYDLNTDTGDPRPESFGIVLDEIFYASEITGQVSSFPKFENHAINKEIGVLKSNLKDYVVAVRSYDARERKSALKKVQKSYYNIEGLRNYMQGDDSAVISRYLVRIKGNISQIEHISSENTIHN</sequence>
<organism evidence="3 4">
    <name type="scientific">Cruoricaptor ignavus</name>
    <dbReference type="NCBI Taxonomy" id="1118202"/>
    <lineage>
        <taxon>Bacteria</taxon>
        <taxon>Pseudomonadati</taxon>
        <taxon>Bacteroidota</taxon>
        <taxon>Flavobacteriia</taxon>
        <taxon>Flavobacteriales</taxon>
        <taxon>Weeksellaceae</taxon>
        <taxon>Cruoricaptor</taxon>
    </lineage>
</organism>
<proteinExistence type="predicted"/>
<dbReference type="STRING" id="1118202.SAMN05443429_11136"/>
<keyword evidence="1" id="KW-0732">Signal</keyword>
<name>A0A1M6H5T1_9FLAO</name>
<dbReference type="Proteomes" id="UP000593605">
    <property type="component" value="Chromosome"/>
</dbReference>
<dbReference type="EMBL" id="CP063145">
    <property type="protein sequence ID" value="QOR74511.1"/>
    <property type="molecule type" value="Genomic_DNA"/>
</dbReference>
<evidence type="ECO:0000313" key="5">
    <source>
        <dbReference type="Proteomes" id="UP000593605"/>
    </source>
</evidence>
<accession>A0A1M6H5T1</accession>
<evidence type="ECO:0000256" key="1">
    <source>
        <dbReference type="SAM" id="SignalP"/>
    </source>
</evidence>
<keyword evidence="4" id="KW-1185">Reference proteome</keyword>
<reference evidence="3 4" key="1">
    <citation type="submission" date="2016-11" db="EMBL/GenBank/DDBJ databases">
        <authorList>
            <person name="Jaros S."/>
            <person name="Januszkiewicz K."/>
            <person name="Wedrychowicz H."/>
        </authorList>
    </citation>
    <scope>NUCLEOTIDE SEQUENCE [LARGE SCALE GENOMIC DNA]</scope>
    <source>
        <strain evidence="3 4">DSM 25479</strain>
    </source>
</reference>
<dbReference type="KEGG" id="civ:IMZ16_03485"/>
<evidence type="ECO:0000313" key="2">
    <source>
        <dbReference type="EMBL" id="QOR74511.1"/>
    </source>
</evidence>